<dbReference type="RefSeq" id="WP_213637728.1">
    <property type="nucleotide sequence ID" value="NZ_JADPMV010000001.1"/>
</dbReference>
<organism evidence="5 6">
    <name type="scientific">Pseudomonas lalucatii</name>
    <dbReference type="NCBI Taxonomy" id="1424203"/>
    <lineage>
        <taxon>Bacteria</taxon>
        <taxon>Pseudomonadati</taxon>
        <taxon>Pseudomonadota</taxon>
        <taxon>Gammaproteobacteria</taxon>
        <taxon>Pseudomonadales</taxon>
        <taxon>Pseudomonadaceae</taxon>
        <taxon>Pseudomonas</taxon>
    </lineage>
</organism>
<evidence type="ECO:0000313" key="5">
    <source>
        <dbReference type="EMBL" id="MBS7660344.1"/>
    </source>
</evidence>
<dbReference type="InterPro" id="IPR039420">
    <property type="entry name" value="WalR-like"/>
</dbReference>
<evidence type="ECO:0000256" key="2">
    <source>
        <dbReference type="ARBA" id="ARBA00023125"/>
    </source>
</evidence>
<keyword evidence="2" id="KW-0238">DNA-binding</keyword>
<keyword evidence="1" id="KW-0805">Transcription regulation</keyword>
<dbReference type="SUPFAM" id="SSF46894">
    <property type="entry name" value="C-terminal effector domain of the bipartite response regulators"/>
    <property type="match status" value="1"/>
</dbReference>
<name>A0ABS5PWU6_9PSED</name>
<dbReference type="InterPro" id="IPR011990">
    <property type="entry name" value="TPR-like_helical_dom_sf"/>
</dbReference>
<proteinExistence type="predicted"/>
<dbReference type="PROSITE" id="PS00622">
    <property type="entry name" value="HTH_LUXR_1"/>
    <property type="match status" value="1"/>
</dbReference>
<evidence type="ECO:0000256" key="1">
    <source>
        <dbReference type="ARBA" id="ARBA00023015"/>
    </source>
</evidence>
<dbReference type="Gene3D" id="1.10.10.10">
    <property type="entry name" value="Winged helix-like DNA-binding domain superfamily/Winged helix DNA-binding domain"/>
    <property type="match status" value="1"/>
</dbReference>
<protein>
    <submittedName>
        <fullName evidence="5">Helix-turn-helix transcriptional regulator</fullName>
    </submittedName>
</protein>
<dbReference type="PANTHER" id="PTHR43214:SF41">
    <property type="entry name" value="NITRATE_NITRITE RESPONSE REGULATOR PROTEIN NARP"/>
    <property type="match status" value="1"/>
</dbReference>
<dbReference type="SMART" id="SM00421">
    <property type="entry name" value="HTH_LUXR"/>
    <property type="match status" value="1"/>
</dbReference>
<dbReference type="PANTHER" id="PTHR43214">
    <property type="entry name" value="TWO-COMPONENT RESPONSE REGULATOR"/>
    <property type="match status" value="1"/>
</dbReference>
<dbReference type="PROSITE" id="PS50043">
    <property type="entry name" value="HTH_LUXR_2"/>
    <property type="match status" value="1"/>
</dbReference>
<dbReference type="InterPro" id="IPR059106">
    <property type="entry name" value="WHD_MalT"/>
</dbReference>
<dbReference type="Gene3D" id="3.40.50.300">
    <property type="entry name" value="P-loop containing nucleotide triphosphate hydrolases"/>
    <property type="match status" value="1"/>
</dbReference>
<dbReference type="InterPro" id="IPR027417">
    <property type="entry name" value="P-loop_NTPase"/>
</dbReference>
<keyword evidence="6" id="KW-1185">Reference proteome</keyword>
<dbReference type="Pfam" id="PF00196">
    <property type="entry name" value="GerE"/>
    <property type="match status" value="1"/>
</dbReference>
<dbReference type="Proteomes" id="UP001196601">
    <property type="component" value="Unassembled WGS sequence"/>
</dbReference>
<evidence type="ECO:0000259" key="4">
    <source>
        <dbReference type="PROSITE" id="PS50043"/>
    </source>
</evidence>
<evidence type="ECO:0000313" key="6">
    <source>
        <dbReference type="Proteomes" id="UP001196601"/>
    </source>
</evidence>
<dbReference type="InterPro" id="IPR000792">
    <property type="entry name" value="Tscrpt_reg_LuxR_C"/>
</dbReference>
<dbReference type="SUPFAM" id="SSF52540">
    <property type="entry name" value="P-loop containing nucleoside triphosphate hydrolases"/>
    <property type="match status" value="1"/>
</dbReference>
<dbReference type="EMBL" id="JADPMV010000001">
    <property type="protein sequence ID" value="MBS7660344.1"/>
    <property type="molecule type" value="Genomic_DNA"/>
</dbReference>
<accession>A0ABS5PWU6</accession>
<dbReference type="InterPro" id="IPR016032">
    <property type="entry name" value="Sig_transdc_resp-reg_C-effctor"/>
</dbReference>
<sequence>MEECLGAAAASHLRSRLGPPQLPGEYLSRPGVEAALAACRHARLLLFSAPAGFGKTCALAALAHARAGAGQAVAWLSLESGDDEPTRFFAQLLDALAGRLPGLGREARAYMENTVEVSEAAVMECLLADLAQRHEPLLLILDDLHLIQHAGVLAALRRLIGCAPNGFVLAVGSRGQPALGQATLRAKGLLLELGEAELRLGPAEAREYMDRRGLHPSDEAFAALYRHTEGWLVGVHLTCLWLRQRPEASLQWAEREAGQAAGDYLLRSVFEQLPTDRQQVLLALAVAQQLDGDLAGTLTGRQDGQWLLEELEALQLFLLPLDRERRWYRFHNLFAEFLRGRLLATDSERFRQLHFNASLWFANHHMHTLAIEHASLAEDPQMLAALVDGCGLELINRGQLHLIYKWRQRVPDSIAEGYPLLVLADVWSRAAELGLAEANRMLDEQSQRWGRTEDAALLSDKLLATLTIKAVVALQKDDLPGCLALARRVERQLGQHSAFLEVAMLIVGALACVIMAMPESARRLLAQAQQRNHFLPGRYLAMQLSNVEVLLCLEQGRVRQAQLLFAQLRAQTLPCFAQRSRALVLPSISEALLAYHQGHLDGLEESLCEALARVDLINPIDLYAQGMLCLAQVRRMHGKPKEAAATLLQMQSLAVRNRAWRFQAQAIGEEVAQILQEPAADRLARAERRLHGFDWAGLAEHYRDMPCNPLVWVQGLARTRLSQARGQHGEALHEIAQLHGLLLDDWHGLPRLRLNLLAALSYQRLGYRERAFSLLEQCLLDAEREGVRSLLIEEGAQVRLLLQQFEALERQPALLQFARSILAIWPGRDHGPAPEGIAEGLTEREDEVIRLAAQGLSNDAIGRRLGLALGTVKWHLHNIYEKLKVRNRTQAIRRARDFGLLAP</sequence>
<evidence type="ECO:0000256" key="3">
    <source>
        <dbReference type="ARBA" id="ARBA00023163"/>
    </source>
</evidence>
<dbReference type="InterPro" id="IPR049945">
    <property type="entry name" value="AAA_22"/>
</dbReference>
<dbReference type="Pfam" id="PF25873">
    <property type="entry name" value="WHD_MalT"/>
    <property type="match status" value="1"/>
</dbReference>
<keyword evidence="3" id="KW-0804">Transcription</keyword>
<feature type="domain" description="HTH luxR-type" evidence="4">
    <location>
        <begin position="834"/>
        <end position="899"/>
    </location>
</feature>
<reference evidence="5 6" key="1">
    <citation type="journal article" date="2021" name="Syst. Appl. Microbiol.">
        <title>Pseudomonas lalucatii sp. nov. isolated from Vallgornera, a karstic cave in Mallorca, Western Mediterranean.</title>
        <authorList>
            <person name="Busquets A."/>
            <person name="Mulet M."/>
            <person name="Gomila M."/>
            <person name="Garcia-Valdes E."/>
        </authorList>
    </citation>
    <scope>NUCLEOTIDE SEQUENCE [LARGE SCALE GENOMIC DNA]</scope>
    <source>
        <strain evidence="5 6">R1b54</strain>
    </source>
</reference>
<dbReference type="InterPro" id="IPR036388">
    <property type="entry name" value="WH-like_DNA-bd_sf"/>
</dbReference>
<dbReference type="PRINTS" id="PR00038">
    <property type="entry name" value="HTHLUXR"/>
</dbReference>
<dbReference type="Pfam" id="PF13401">
    <property type="entry name" value="AAA_22"/>
    <property type="match status" value="1"/>
</dbReference>
<gene>
    <name evidence="5" type="ORF">I0D00_00055</name>
</gene>
<comment type="caution">
    <text evidence="5">The sequence shown here is derived from an EMBL/GenBank/DDBJ whole genome shotgun (WGS) entry which is preliminary data.</text>
</comment>
<dbReference type="Gene3D" id="1.25.40.10">
    <property type="entry name" value="Tetratricopeptide repeat domain"/>
    <property type="match status" value="1"/>
</dbReference>
<dbReference type="CDD" id="cd06170">
    <property type="entry name" value="LuxR_C_like"/>
    <property type="match status" value="1"/>
</dbReference>